<evidence type="ECO:0000256" key="6">
    <source>
        <dbReference type="SAM" id="Phobius"/>
    </source>
</evidence>
<dbReference type="VEuPathDB" id="VectorBase:ADAR2_000463"/>
<reference evidence="9" key="4">
    <citation type="submission" date="2015-06" db="UniProtKB">
        <authorList>
            <consortium name="EnsemblMetazoa"/>
        </authorList>
    </citation>
    <scope>IDENTIFICATION</scope>
</reference>
<dbReference type="Proteomes" id="UP000000673">
    <property type="component" value="Unassembled WGS sequence"/>
</dbReference>
<feature type="transmembrane region" description="Helical" evidence="6">
    <location>
        <begin position="183"/>
        <end position="206"/>
    </location>
</feature>
<dbReference type="VEuPathDB" id="VectorBase:ADAC004948"/>
<feature type="domain" description="Major facilitator superfamily (MFS) profile" evidence="7">
    <location>
        <begin position="57"/>
        <end position="536"/>
    </location>
</feature>
<keyword evidence="3 6" id="KW-0812">Transmembrane</keyword>
<dbReference type="InterPro" id="IPR011701">
    <property type="entry name" value="MFS"/>
</dbReference>
<dbReference type="GO" id="GO:0016020">
    <property type="term" value="C:membrane"/>
    <property type="evidence" value="ECO:0007669"/>
    <property type="project" value="UniProtKB-SubCell"/>
</dbReference>
<feature type="transmembrane region" description="Helical" evidence="6">
    <location>
        <begin position="58"/>
        <end position="84"/>
    </location>
</feature>
<evidence type="ECO:0000256" key="5">
    <source>
        <dbReference type="ARBA" id="ARBA00023136"/>
    </source>
</evidence>
<dbReference type="OMA" id="WHQTVPL"/>
<feature type="transmembrane region" description="Helical" evidence="6">
    <location>
        <begin position="328"/>
        <end position="346"/>
    </location>
</feature>
<feature type="transmembrane region" description="Helical" evidence="6">
    <location>
        <begin position="125"/>
        <end position="144"/>
    </location>
</feature>
<feature type="transmembrane region" description="Helical" evidence="6">
    <location>
        <begin position="427"/>
        <end position="445"/>
    </location>
</feature>
<dbReference type="STRING" id="43151.W5JH03"/>
<gene>
    <name evidence="8" type="ORF">AND_004948</name>
</gene>
<proteinExistence type="predicted"/>
<feature type="transmembrane region" description="Helical" evidence="6">
    <location>
        <begin position="96"/>
        <end position="116"/>
    </location>
</feature>
<protein>
    <submittedName>
        <fullName evidence="8">Synaptic vesicle protein</fullName>
    </submittedName>
</protein>
<feature type="transmembrane region" description="Helical" evidence="6">
    <location>
        <begin position="398"/>
        <end position="420"/>
    </location>
</feature>
<name>W5JH03_ANODA</name>
<evidence type="ECO:0000259" key="7">
    <source>
        <dbReference type="PROSITE" id="PS50850"/>
    </source>
</evidence>
<dbReference type="Pfam" id="PF07690">
    <property type="entry name" value="MFS_1"/>
    <property type="match status" value="1"/>
</dbReference>
<keyword evidence="10" id="KW-1185">Reference proteome</keyword>
<dbReference type="eggNOG" id="KOG0255">
    <property type="taxonomic scope" value="Eukaryota"/>
</dbReference>
<feature type="transmembrane region" description="Helical" evidence="6">
    <location>
        <begin position="484"/>
        <end position="508"/>
    </location>
</feature>
<dbReference type="EMBL" id="ADMH02001263">
    <property type="protein sequence ID" value="ETN63341.1"/>
    <property type="molecule type" value="Genomic_DNA"/>
</dbReference>
<comment type="subcellular location">
    <subcellularLocation>
        <location evidence="1">Membrane</location>
        <topology evidence="1">Multi-pass membrane protein</topology>
    </subcellularLocation>
</comment>
<feature type="transmembrane region" description="Helical" evidence="6">
    <location>
        <begin position="150"/>
        <end position="171"/>
    </location>
</feature>
<dbReference type="HOGENOM" id="CLU_001265_46_15_1"/>
<evidence type="ECO:0000256" key="2">
    <source>
        <dbReference type="ARBA" id="ARBA00022448"/>
    </source>
</evidence>
<reference evidence="8 10" key="1">
    <citation type="journal article" date="2010" name="BMC Genomics">
        <title>Combination of measures distinguishes pre-miRNAs from other stem-loops in the genome of the newly sequenced Anopheles darlingi.</title>
        <authorList>
            <person name="Mendes N.D."/>
            <person name="Freitas A.T."/>
            <person name="Vasconcelos A.T."/>
            <person name="Sagot M.F."/>
        </authorList>
    </citation>
    <scope>NUCLEOTIDE SEQUENCE</scope>
</reference>
<evidence type="ECO:0000313" key="10">
    <source>
        <dbReference type="Proteomes" id="UP000000673"/>
    </source>
</evidence>
<evidence type="ECO:0000313" key="9">
    <source>
        <dbReference type="EnsemblMetazoa" id="ADAC004948-PA"/>
    </source>
</evidence>
<evidence type="ECO:0000256" key="4">
    <source>
        <dbReference type="ARBA" id="ARBA00022989"/>
    </source>
</evidence>
<dbReference type="EnsemblMetazoa" id="ADAC004948-RA">
    <property type="protein sequence ID" value="ADAC004948-PA"/>
    <property type="gene ID" value="ADAC004948"/>
</dbReference>
<dbReference type="InterPro" id="IPR020846">
    <property type="entry name" value="MFS_dom"/>
</dbReference>
<accession>W5JH03</accession>
<feature type="transmembrane region" description="Helical" evidence="6">
    <location>
        <begin position="451"/>
        <end position="472"/>
    </location>
</feature>
<organism evidence="8">
    <name type="scientific">Anopheles darlingi</name>
    <name type="common">Mosquito</name>
    <dbReference type="NCBI Taxonomy" id="43151"/>
    <lineage>
        <taxon>Eukaryota</taxon>
        <taxon>Metazoa</taxon>
        <taxon>Ecdysozoa</taxon>
        <taxon>Arthropoda</taxon>
        <taxon>Hexapoda</taxon>
        <taxon>Insecta</taxon>
        <taxon>Pterygota</taxon>
        <taxon>Neoptera</taxon>
        <taxon>Endopterygota</taxon>
        <taxon>Diptera</taxon>
        <taxon>Nematocera</taxon>
        <taxon>Culicoidea</taxon>
        <taxon>Culicidae</taxon>
        <taxon>Anophelinae</taxon>
        <taxon>Anopheles</taxon>
    </lineage>
</organism>
<dbReference type="AlphaFoldDB" id="W5JH03"/>
<sequence length="536" mass="58656">MASTEQQNIESATTNGAVMLYQQEGSSVPTVVSQSYGPRAFTYSEALEVAGRGRFHTLLLFVTGLCLMSVVNETVNAGFIISAAECDLHLTYADKGLLNGAAFLGVVVTSLVWGFLSDTWGRRKVLLLASCGAFIVSVLSTFSPNAWTLIAARFLVGVFVSGNAATSYAYLAEFHNETSRAQVISWAAMFMAIGLIFLPVLAWAIIPLEDRLSLSLFGFRYAMWRLYLLICSVDLLLIAGGLLILPESAKFLLIKERQQEVQHILAKIYHYNQRQPKQTFPVKLVTLDPIDNAYAVELQRRSKLGLQYVWQQIVPLLQPPLLVHTLKTSVLMCGLFAASSGLFLWLPDILNAYIQRGDMKLCDVITLIHEHRQTRIERIGNYSEAIQTSCPIAINSNIFVITALMGIVFLACYILNGLIIGIIGKRTLLISWFVVCGICGLSVLWTSNFYITLILIAAFDAAGCLGGVLSAISVDLFPTNYRAMALCLILMTGRLGAMAGSNLIAYLLSINCNLIFVLFGGLLLVCAAIGTTLKTT</sequence>
<dbReference type="InterPro" id="IPR036259">
    <property type="entry name" value="MFS_trans_sf"/>
</dbReference>
<reference evidence="8" key="2">
    <citation type="submission" date="2010-05" db="EMBL/GenBank/DDBJ databases">
        <authorList>
            <person name="Almeida L.G."/>
            <person name="Nicolas M.F."/>
            <person name="Souza R.C."/>
            <person name="Vasconcelos A.T.R."/>
        </authorList>
    </citation>
    <scope>NUCLEOTIDE SEQUENCE</scope>
</reference>
<reference evidence="8" key="3">
    <citation type="journal article" date="2013" name="Nucleic Acids Res.">
        <title>The genome of Anopheles darlingi, the main neotropical malaria vector.</title>
        <authorList>
            <person name="Marinotti O."/>
            <person name="Cerqueira G.C."/>
            <person name="de Almeida L.G."/>
            <person name="Ferro M.I."/>
            <person name="Loreto E.L."/>
            <person name="Zaha A."/>
            <person name="Teixeira S.M."/>
            <person name="Wespiser A.R."/>
            <person name="Almeida E Silva A."/>
            <person name="Schlindwein A.D."/>
            <person name="Pacheco A.C."/>
            <person name="Silva A.L."/>
            <person name="Graveley B.R."/>
            <person name="Walenz B.P."/>
            <person name="Lima Bde A."/>
            <person name="Ribeiro C.A."/>
            <person name="Nunes-Silva C.G."/>
            <person name="de Carvalho C.R."/>
            <person name="Soares C.M."/>
            <person name="de Menezes C.B."/>
            <person name="Matiolli C."/>
            <person name="Caffrey D."/>
            <person name="Araujo D.A."/>
            <person name="de Oliveira D.M."/>
            <person name="Golenbock D."/>
            <person name="Grisard E.C."/>
            <person name="Fantinatti-Garboggini F."/>
            <person name="de Carvalho F.M."/>
            <person name="Barcellos F.G."/>
            <person name="Prosdocimi F."/>
            <person name="May G."/>
            <person name="Azevedo Junior G.M."/>
            <person name="Guimaraes G.M."/>
            <person name="Goldman G.H."/>
            <person name="Padilha I.Q."/>
            <person name="Batista Jda S."/>
            <person name="Ferro J.A."/>
            <person name="Ribeiro J.M."/>
            <person name="Fietto J.L."/>
            <person name="Dabbas K.M."/>
            <person name="Cerdeira L."/>
            <person name="Agnez-Lima L.F."/>
            <person name="Brocchi M."/>
            <person name="de Carvalho M.O."/>
            <person name="Teixeira Mde M."/>
            <person name="Diniz Maia Mde M."/>
            <person name="Goldman M.H."/>
            <person name="Cruz Schneider M.P."/>
            <person name="Felipe M.S."/>
            <person name="Hungria M."/>
            <person name="Nicolas M.F."/>
            <person name="Pereira M."/>
            <person name="Montes M.A."/>
            <person name="Cantao M.E."/>
            <person name="Vincentz M."/>
            <person name="Rafael M.S."/>
            <person name="Silverman N."/>
            <person name="Stoco P.H."/>
            <person name="Souza R.C."/>
            <person name="Vicentini R."/>
            <person name="Gazzinelli R.T."/>
            <person name="Neves Rde O."/>
            <person name="Silva R."/>
            <person name="Astolfi-Filho S."/>
            <person name="Maciel T.E."/>
            <person name="Urmenyi T.P."/>
            <person name="Tadei W.P."/>
            <person name="Camargo E.P."/>
            <person name="de Vasconcelos A.T."/>
        </authorList>
    </citation>
    <scope>NUCLEOTIDE SEQUENCE</scope>
</reference>
<keyword evidence="4 6" id="KW-1133">Transmembrane helix</keyword>
<dbReference type="SUPFAM" id="SSF103473">
    <property type="entry name" value="MFS general substrate transporter"/>
    <property type="match status" value="1"/>
</dbReference>
<feature type="transmembrane region" description="Helical" evidence="6">
    <location>
        <begin position="226"/>
        <end position="245"/>
    </location>
</feature>
<dbReference type="PANTHER" id="PTHR23511">
    <property type="entry name" value="SYNAPTIC VESICLE GLYCOPROTEIN 2"/>
    <property type="match status" value="1"/>
</dbReference>
<keyword evidence="5 6" id="KW-0472">Membrane</keyword>
<dbReference type="PANTHER" id="PTHR23511:SF35">
    <property type="entry name" value="MAJOR FACILITATOR SUPERFAMILY (MFS) PROFILE DOMAIN-CONTAINING PROTEIN"/>
    <property type="match status" value="1"/>
</dbReference>
<evidence type="ECO:0000256" key="3">
    <source>
        <dbReference type="ARBA" id="ARBA00022692"/>
    </source>
</evidence>
<dbReference type="Gene3D" id="1.20.1250.20">
    <property type="entry name" value="MFS general substrate transporter like domains"/>
    <property type="match status" value="1"/>
</dbReference>
<dbReference type="OrthoDB" id="10262656at2759"/>
<evidence type="ECO:0000313" key="8">
    <source>
        <dbReference type="EMBL" id="ETN63341.1"/>
    </source>
</evidence>
<feature type="transmembrane region" description="Helical" evidence="6">
    <location>
        <begin position="514"/>
        <end position="533"/>
    </location>
</feature>
<dbReference type="GO" id="GO:0022857">
    <property type="term" value="F:transmembrane transporter activity"/>
    <property type="evidence" value="ECO:0007669"/>
    <property type="project" value="InterPro"/>
</dbReference>
<evidence type="ECO:0000256" key="1">
    <source>
        <dbReference type="ARBA" id="ARBA00004141"/>
    </source>
</evidence>
<dbReference type="PROSITE" id="PS50850">
    <property type="entry name" value="MFS"/>
    <property type="match status" value="1"/>
</dbReference>
<keyword evidence="2" id="KW-0813">Transport</keyword>